<gene>
    <name evidence="12" type="ORF">AFUS01_LOCUS41583</name>
</gene>
<dbReference type="InterPro" id="IPR050092">
    <property type="entry name" value="RNase_H"/>
</dbReference>
<comment type="caution">
    <text evidence="12">The sequence shown here is derived from an EMBL/GenBank/DDBJ whole genome shotgun (WGS) entry which is preliminary data.</text>
</comment>
<evidence type="ECO:0000256" key="9">
    <source>
        <dbReference type="ARBA" id="ARBA00022842"/>
    </source>
</evidence>
<keyword evidence="13" id="KW-1185">Reference proteome</keyword>
<evidence type="ECO:0000256" key="1">
    <source>
        <dbReference type="ARBA" id="ARBA00000077"/>
    </source>
</evidence>
<dbReference type="Pfam" id="PF00075">
    <property type="entry name" value="RNase_H"/>
    <property type="match status" value="1"/>
</dbReference>
<proteinExistence type="inferred from homology"/>
<feature type="non-terminal residue" evidence="12">
    <location>
        <position position="1"/>
    </location>
</feature>
<evidence type="ECO:0000313" key="12">
    <source>
        <dbReference type="EMBL" id="CAG7831859.1"/>
    </source>
</evidence>
<evidence type="ECO:0000256" key="8">
    <source>
        <dbReference type="ARBA" id="ARBA00022801"/>
    </source>
</evidence>
<evidence type="ECO:0000256" key="6">
    <source>
        <dbReference type="ARBA" id="ARBA00022723"/>
    </source>
</evidence>
<accession>A0A8J2LGC0</accession>
<evidence type="ECO:0000256" key="4">
    <source>
        <dbReference type="ARBA" id="ARBA00012180"/>
    </source>
</evidence>
<dbReference type="InterPro" id="IPR011320">
    <property type="entry name" value="RNase_H1_N"/>
</dbReference>
<dbReference type="AlphaFoldDB" id="A0A8J2LGC0"/>
<keyword evidence="6" id="KW-0479">Metal-binding</keyword>
<comment type="cofactor">
    <cofactor evidence="2">
        <name>Mg(2+)</name>
        <dbReference type="ChEBI" id="CHEBI:18420"/>
    </cofactor>
</comment>
<dbReference type="FunFam" id="3.30.420.10:FF:000115">
    <property type="entry name" value="Ribonuclease H"/>
    <property type="match status" value="1"/>
</dbReference>
<dbReference type="CDD" id="cd09280">
    <property type="entry name" value="RNase_HI_eukaryote_like"/>
    <property type="match status" value="1"/>
</dbReference>
<dbReference type="EC" id="3.1.26.4" evidence="4"/>
<dbReference type="PANTHER" id="PTHR10642">
    <property type="entry name" value="RIBONUCLEASE H1"/>
    <property type="match status" value="1"/>
</dbReference>
<keyword evidence="8" id="KW-0378">Hydrolase</keyword>
<feature type="compositionally biased region" description="Basic and acidic residues" evidence="10">
    <location>
        <begin position="114"/>
        <end position="126"/>
    </location>
</feature>
<dbReference type="GO" id="GO:0003676">
    <property type="term" value="F:nucleic acid binding"/>
    <property type="evidence" value="ECO:0007669"/>
    <property type="project" value="InterPro"/>
</dbReference>
<dbReference type="FunFam" id="3.40.970.10:FF:000001">
    <property type="entry name" value="Ribonuclease H1"/>
    <property type="match status" value="1"/>
</dbReference>
<feature type="domain" description="RNase H type-1" evidence="11">
    <location>
        <begin position="135"/>
        <end position="281"/>
    </location>
</feature>
<protein>
    <recommendedName>
        <fullName evidence="4">ribonuclease H</fullName>
        <ecNumber evidence="4">3.1.26.4</ecNumber>
    </recommendedName>
</protein>
<feature type="region of interest" description="Disordered" evidence="10">
    <location>
        <begin position="71"/>
        <end position="128"/>
    </location>
</feature>
<evidence type="ECO:0000256" key="7">
    <source>
        <dbReference type="ARBA" id="ARBA00022759"/>
    </source>
</evidence>
<dbReference type="OrthoDB" id="407198at2759"/>
<feature type="compositionally biased region" description="Low complexity" evidence="10">
    <location>
        <begin position="73"/>
        <end position="90"/>
    </location>
</feature>
<keyword evidence="5" id="KW-0540">Nuclease</keyword>
<dbReference type="GO" id="GO:0043137">
    <property type="term" value="P:DNA replication, removal of RNA primer"/>
    <property type="evidence" value="ECO:0007669"/>
    <property type="project" value="TreeGrafter"/>
</dbReference>
<dbReference type="InterPro" id="IPR017067">
    <property type="entry name" value="RNase_H1_euk"/>
</dbReference>
<dbReference type="InterPro" id="IPR002156">
    <property type="entry name" value="RNaseH_domain"/>
</dbReference>
<dbReference type="Pfam" id="PF01693">
    <property type="entry name" value="Cauli_VI"/>
    <property type="match status" value="1"/>
</dbReference>
<dbReference type="PIRSF" id="PIRSF036852">
    <property type="entry name" value="Ribonuclease_H1_euk"/>
    <property type="match status" value="1"/>
</dbReference>
<evidence type="ECO:0000259" key="11">
    <source>
        <dbReference type="PROSITE" id="PS50879"/>
    </source>
</evidence>
<reference evidence="12" key="1">
    <citation type="submission" date="2021-06" db="EMBL/GenBank/DDBJ databases">
        <authorList>
            <person name="Hodson N. C."/>
            <person name="Mongue J. A."/>
            <person name="Jaron S. K."/>
        </authorList>
    </citation>
    <scope>NUCLEOTIDE SEQUENCE</scope>
</reference>
<name>A0A8J2LGC0_9HEXA</name>
<evidence type="ECO:0000256" key="5">
    <source>
        <dbReference type="ARBA" id="ARBA00022722"/>
    </source>
</evidence>
<evidence type="ECO:0000256" key="2">
    <source>
        <dbReference type="ARBA" id="ARBA00001946"/>
    </source>
</evidence>
<keyword evidence="9" id="KW-0460">Magnesium</keyword>
<dbReference type="GO" id="GO:0004523">
    <property type="term" value="F:RNA-DNA hybrid ribonuclease activity"/>
    <property type="evidence" value="ECO:0007669"/>
    <property type="project" value="UniProtKB-EC"/>
</dbReference>
<comment type="catalytic activity">
    <reaction evidence="1">
        <text>Endonucleolytic cleavage to 5'-phosphomonoester.</text>
        <dbReference type="EC" id="3.1.26.4"/>
    </reaction>
</comment>
<dbReference type="Proteomes" id="UP000708208">
    <property type="component" value="Unassembled WGS sequence"/>
</dbReference>
<evidence type="ECO:0000256" key="10">
    <source>
        <dbReference type="SAM" id="MobiDB-lite"/>
    </source>
</evidence>
<dbReference type="PANTHER" id="PTHR10642:SF26">
    <property type="entry name" value="RIBONUCLEASE H1"/>
    <property type="match status" value="1"/>
</dbReference>
<dbReference type="EMBL" id="CAJVCH010562342">
    <property type="protein sequence ID" value="CAG7831859.1"/>
    <property type="molecule type" value="Genomic_DNA"/>
</dbReference>
<comment type="similarity">
    <text evidence="3">Belongs to the RNase H family.</text>
</comment>
<keyword evidence="7" id="KW-0255">Endonuclease</keyword>
<organism evidence="12 13">
    <name type="scientific">Allacma fusca</name>
    <dbReference type="NCBI Taxonomy" id="39272"/>
    <lineage>
        <taxon>Eukaryota</taxon>
        <taxon>Metazoa</taxon>
        <taxon>Ecdysozoa</taxon>
        <taxon>Arthropoda</taxon>
        <taxon>Hexapoda</taxon>
        <taxon>Collembola</taxon>
        <taxon>Symphypleona</taxon>
        <taxon>Sminthuridae</taxon>
        <taxon>Allacma</taxon>
    </lineage>
</organism>
<evidence type="ECO:0000256" key="3">
    <source>
        <dbReference type="ARBA" id="ARBA00005300"/>
    </source>
</evidence>
<evidence type="ECO:0000313" key="13">
    <source>
        <dbReference type="Proteomes" id="UP000708208"/>
    </source>
</evidence>
<dbReference type="PROSITE" id="PS50879">
    <property type="entry name" value="RNASE_H_1"/>
    <property type="match status" value="1"/>
</dbReference>
<dbReference type="GO" id="GO:0046872">
    <property type="term" value="F:metal ion binding"/>
    <property type="evidence" value="ECO:0007669"/>
    <property type="project" value="UniProtKB-KW"/>
</dbReference>
<sequence length="286" mass="31338">GNISMSHTYNFLPMGKKDGISFYGVANGRKTGVFHTWKECEAQVSKFPCARFKGFKTEKEAADYVEELKPRYAASSSSGSSEAESSSGNASKRRSKQDSKEKDDEETPTKKRKLSDSADETPKPEVNEEGFMVDSLGYVIVFTDGACSHNGRNGSKAGIGVWFGDQHDLNVSEPVEGRQTNNTAEIQAAEKAVLQAKKAGISKLNVQTDSKFVINCITDWMKKWKKNGWKLKTGQEVINRADLEKLDEATTGMDMKWTYVAGHKGNAGNEAADRLAVQGASKSKCP</sequence>